<dbReference type="GO" id="GO:0005737">
    <property type="term" value="C:cytoplasm"/>
    <property type="evidence" value="ECO:0007669"/>
    <property type="project" value="TreeGrafter"/>
</dbReference>
<dbReference type="Pfam" id="PF07817">
    <property type="entry name" value="GLE1"/>
    <property type="match status" value="1"/>
</dbReference>
<feature type="compositionally biased region" description="Acidic residues" evidence="11">
    <location>
        <begin position="28"/>
        <end position="37"/>
    </location>
</feature>
<dbReference type="EMBL" id="KL142373">
    <property type="protein sequence ID" value="KDR79208.1"/>
    <property type="molecule type" value="Genomic_DNA"/>
</dbReference>
<keyword evidence="7" id="KW-0906">Nuclear pore complex</keyword>
<evidence type="ECO:0000313" key="12">
    <source>
        <dbReference type="EMBL" id="KDR79208.1"/>
    </source>
</evidence>
<keyword evidence="4" id="KW-0509">mRNA transport</keyword>
<dbReference type="GO" id="GO:0031369">
    <property type="term" value="F:translation initiation factor binding"/>
    <property type="evidence" value="ECO:0007669"/>
    <property type="project" value="TreeGrafter"/>
</dbReference>
<evidence type="ECO:0000256" key="9">
    <source>
        <dbReference type="ARBA" id="ARBA00026227"/>
    </source>
</evidence>
<evidence type="ECO:0000256" key="11">
    <source>
        <dbReference type="SAM" id="MobiDB-lite"/>
    </source>
</evidence>
<evidence type="ECO:0000256" key="7">
    <source>
        <dbReference type="ARBA" id="ARBA00023132"/>
    </source>
</evidence>
<accession>A0A067TJQ1</accession>
<dbReference type="GO" id="GO:0005543">
    <property type="term" value="F:phospholipid binding"/>
    <property type="evidence" value="ECO:0007669"/>
    <property type="project" value="TreeGrafter"/>
</dbReference>
<comment type="similarity">
    <text evidence="2">Belongs to the GLE1 family.</text>
</comment>
<protein>
    <recommendedName>
        <fullName evidence="9">mRNA export factor GLE1</fullName>
    </recommendedName>
    <alternativeName>
        <fullName evidence="10">Nucleoporin GLE1</fullName>
    </alternativeName>
</protein>
<dbReference type="Proteomes" id="UP000027222">
    <property type="component" value="Unassembled WGS sequence"/>
</dbReference>
<evidence type="ECO:0000256" key="2">
    <source>
        <dbReference type="ARBA" id="ARBA00011056"/>
    </source>
</evidence>
<dbReference type="GO" id="GO:0044614">
    <property type="term" value="C:nuclear pore cytoplasmic filaments"/>
    <property type="evidence" value="ECO:0007669"/>
    <property type="project" value="TreeGrafter"/>
</dbReference>
<keyword evidence="5" id="KW-0653">Protein transport</keyword>
<feature type="compositionally biased region" description="Low complexity" evidence="11">
    <location>
        <begin position="52"/>
        <end position="63"/>
    </location>
</feature>
<dbReference type="InterPro" id="IPR012476">
    <property type="entry name" value="GLE1"/>
</dbReference>
<gene>
    <name evidence="12" type="ORF">GALMADRAFT_243109</name>
</gene>
<evidence type="ECO:0000256" key="1">
    <source>
        <dbReference type="ARBA" id="ARBA00004567"/>
    </source>
</evidence>
<feature type="region of interest" description="Disordered" evidence="11">
    <location>
        <begin position="1"/>
        <end position="63"/>
    </location>
</feature>
<organism evidence="12 13">
    <name type="scientific">Galerina marginata (strain CBS 339.88)</name>
    <dbReference type="NCBI Taxonomy" id="685588"/>
    <lineage>
        <taxon>Eukaryota</taxon>
        <taxon>Fungi</taxon>
        <taxon>Dikarya</taxon>
        <taxon>Basidiomycota</taxon>
        <taxon>Agaricomycotina</taxon>
        <taxon>Agaricomycetes</taxon>
        <taxon>Agaricomycetidae</taxon>
        <taxon>Agaricales</taxon>
        <taxon>Agaricineae</taxon>
        <taxon>Strophariaceae</taxon>
        <taxon>Galerina</taxon>
    </lineage>
</organism>
<dbReference type="HOGENOM" id="CLU_020872_1_0_1"/>
<dbReference type="PANTHER" id="PTHR12960:SF0">
    <property type="entry name" value="MRNA EXPORT FACTOR GLE1"/>
    <property type="match status" value="1"/>
</dbReference>
<evidence type="ECO:0000256" key="10">
    <source>
        <dbReference type="ARBA" id="ARBA00029983"/>
    </source>
</evidence>
<evidence type="ECO:0000256" key="5">
    <source>
        <dbReference type="ARBA" id="ARBA00022927"/>
    </source>
</evidence>
<dbReference type="STRING" id="685588.A0A067TJQ1"/>
<comment type="subcellular location">
    <subcellularLocation>
        <location evidence="1">Nucleus</location>
        <location evidence="1">Nuclear pore complex</location>
    </subcellularLocation>
</comment>
<evidence type="ECO:0000256" key="6">
    <source>
        <dbReference type="ARBA" id="ARBA00023010"/>
    </source>
</evidence>
<keyword evidence="3" id="KW-0813">Transport</keyword>
<keyword evidence="13" id="KW-1185">Reference proteome</keyword>
<proteinExistence type="inferred from homology"/>
<dbReference type="InterPro" id="IPR038506">
    <property type="entry name" value="GLE1-like_sf"/>
</dbReference>
<dbReference type="GO" id="GO:0015031">
    <property type="term" value="P:protein transport"/>
    <property type="evidence" value="ECO:0007669"/>
    <property type="project" value="UniProtKB-KW"/>
</dbReference>
<dbReference type="AlphaFoldDB" id="A0A067TJQ1"/>
<feature type="region of interest" description="Disordered" evidence="11">
    <location>
        <begin position="134"/>
        <end position="158"/>
    </location>
</feature>
<reference evidence="13" key="1">
    <citation type="journal article" date="2014" name="Proc. Natl. Acad. Sci. U.S.A.">
        <title>Extensive sampling of basidiomycete genomes demonstrates inadequacy of the white-rot/brown-rot paradigm for wood decay fungi.</title>
        <authorList>
            <person name="Riley R."/>
            <person name="Salamov A.A."/>
            <person name="Brown D.W."/>
            <person name="Nagy L.G."/>
            <person name="Floudas D."/>
            <person name="Held B.W."/>
            <person name="Levasseur A."/>
            <person name="Lombard V."/>
            <person name="Morin E."/>
            <person name="Otillar R."/>
            <person name="Lindquist E.A."/>
            <person name="Sun H."/>
            <person name="LaButti K.M."/>
            <person name="Schmutz J."/>
            <person name="Jabbour D."/>
            <person name="Luo H."/>
            <person name="Baker S.E."/>
            <person name="Pisabarro A.G."/>
            <person name="Walton J.D."/>
            <person name="Blanchette R.A."/>
            <person name="Henrissat B."/>
            <person name="Martin F."/>
            <person name="Cullen D."/>
            <person name="Hibbett D.S."/>
            <person name="Grigoriev I.V."/>
        </authorList>
    </citation>
    <scope>NUCLEOTIDE SEQUENCE [LARGE SCALE GENOMIC DNA]</scope>
    <source>
        <strain evidence="13">CBS 339.88</strain>
    </source>
</reference>
<dbReference type="Gene3D" id="1.25.40.510">
    <property type="entry name" value="GLE1-like"/>
    <property type="match status" value="1"/>
</dbReference>
<feature type="region of interest" description="Disordered" evidence="11">
    <location>
        <begin position="230"/>
        <end position="276"/>
    </location>
</feature>
<dbReference type="OrthoDB" id="420884at2759"/>
<dbReference type="GO" id="GO:0016973">
    <property type="term" value="P:poly(A)+ mRNA export from nucleus"/>
    <property type="evidence" value="ECO:0007669"/>
    <property type="project" value="InterPro"/>
</dbReference>
<dbReference type="PANTHER" id="PTHR12960">
    <property type="entry name" value="GLE-1-RELATED"/>
    <property type="match status" value="1"/>
</dbReference>
<evidence type="ECO:0000313" key="13">
    <source>
        <dbReference type="Proteomes" id="UP000027222"/>
    </source>
</evidence>
<keyword evidence="6" id="KW-0811">Translocation</keyword>
<evidence type="ECO:0000256" key="8">
    <source>
        <dbReference type="ARBA" id="ARBA00023242"/>
    </source>
</evidence>
<name>A0A067TJQ1_GALM3</name>
<sequence length="594" mass="69020">MRFSAPRSVSPSPVRRKPRNASTFGLQDDSDSEDYYSELESSFNSDSEDDVSIASSSSSNGSTFDLISDINKLSLRPRHITRTPLEERQIEETVAAIRLRARHHDPYEEWEQQTRKDSFKIARKEFSTLQSHLYDEQAQTHAEEEKRRAAQHSRHANEVQNQLEAYRRSLQKAENELKETWRSRERELWRRIDGVIKLEEDKLAKKLEEERRVREEEERKRKEAELKKRLADEKRKQEEIEKKQAEEEKKKAEEEKLRQEKEEEEKRRKVEEERNRKLEEEAELRRMLPFTSMEDDWRVARTDLHNLKTGPVRHVKSQKELKAEWSRLRRQIVPKIGQLTNDANEISRITQQLIEILKPSNAPPHNPVIYITLCYSLAKAILLQAETEVTAEKRSAGPLAQVTFTLIETLDNFPSIFFAKLVQRCGGWAIPLPVPNVDVDETPWPSREDYIKASGWRKSTSGDGLETTEAHSNRISAIMRVYFNILKIRPQKKPLEPVFQLPKYWTWFARMTGDTRLLRDPVAPQLIYTGLDVLGLDAKYVWGQQWIKTLALIHEGITTGYEDGKLIGGVAPEGAAARIRVMVALENIVNGVQS</sequence>
<keyword evidence="8" id="KW-0539">Nucleus</keyword>
<feature type="compositionally biased region" description="Low complexity" evidence="11">
    <location>
        <begin position="1"/>
        <end position="13"/>
    </location>
</feature>
<dbReference type="GO" id="GO:0000822">
    <property type="term" value="F:inositol hexakisphosphate binding"/>
    <property type="evidence" value="ECO:0007669"/>
    <property type="project" value="TreeGrafter"/>
</dbReference>
<evidence type="ECO:0000256" key="3">
    <source>
        <dbReference type="ARBA" id="ARBA00022448"/>
    </source>
</evidence>
<evidence type="ECO:0000256" key="4">
    <source>
        <dbReference type="ARBA" id="ARBA00022816"/>
    </source>
</evidence>